<dbReference type="SUPFAM" id="SSF55666">
    <property type="entry name" value="Ribonuclease PH domain 2-like"/>
    <property type="match status" value="1"/>
</dbReference>
<feature type="domain" description="Exoribonuclease phosphorolytic" evidence="10">
    <location>
        <begin position="46"/>
        <end position="180"/>
    </location>
</feature>
<dbReference type="InterPro" id="IPR033196">
    <property type="entry name" value="Rrp43"/>
</dbReference>
<dbReference type="GO" id="GO:0071028">
    <property type="term" value="P:nuclear mRNA surveillance"/>
    <property type="evidence" value="ECO:0007669"/>
    <property type="project" value="TreeGrafter"/>
</dbReference>
<dbReference type="GO" id="GO:0016075">
    <property type="term" value="P:rRNA catabolic process"/>
    <property type="evidence" value="ECO:0007669"/>
    <property type="project" value="TreeGrafter"/>
</dbReference>
<dbReference type="GO" id="GO:0034476">
    <property type="term" value="P:U5 snRNA 3'-end processing"/>
    <property type="evidence" value="ECO:0007669"/>
    <property type="project" value="TreeGrafter"/>
</dbReference>
<feature type="domain" description="Exoribonuclease phosphorolytic" evidence="11">
    <location>
        <begin position="208"/>
        <end position="271"/>
    </location>
</feature>
<gene>
    <name evidence="12" type="primary">AlNc14C3G502</name>
    <name evidence="12" type="ORF">ALNC14_005470</name>
</gene>
<dbReference type="CDD" id="cd11369">
    <property type="entry name" value="RNase_PH_RRP43"/>
    <property type="match status" value="1"/>
</dbReference>
<dbReference type="InterPro" id="IPR036345">
    <property type="entry name" value="ExoRNase_PH_dom2_sf"/>
</dbReference>
<keyword evidence="12" id="KW-0540">Nuclease</keyword>
<dbReference type="GO" id="GO:0000176">
    <property type="term" value="C:nuclear exosome (RNase complex)"/>
    <property type="evidence" value="ECO:0007669"/>
    <property type="project" value="TreeGrafter"/>
</dbReference>
<dbReference type="PANTHER" id="PTHR11097:SF9">
    <property type="entry name" value="EXOSOME COMPLEX COMPONENT RRP43"/>
    <property type="match status" value="1"/>
</dbReference>
<dbReference type="Gene3D" id="3.30.230.70">
    <property type="entry name" value="GHMP Kinase, N-terminal domain"/>
    <property type="match status" value="1"/>
</dbReference>
<keyword evidence="8" id="KW-0539">Nucleus</keyword>
<protein>
    <recommendedName>
        <fullName evidence="9">Ribosomal RNA-processing protein 43</fullName>
    </recommendedName>
</protein>
<dbReference type="GO" id="GO:0034473">
    <property type="term" value="P:U1 snRNA 3'-end processing"/>
    <property type="evidence" value="ECO:0007669"/>
    <property type="project" value="TreeGrafter"/>
</dbReference>
<accession>F0W033</accession>
<dbReference type="EMBL" id="FR824048">
    <property type="protein sequence ID" value="CCA14404.1"/>
    <property type="molecule type" value="Genomic_DNA"/>
</dbReference>
<proteinExistence type="inferred from homology"/>
<evidence type="ECO:0000256" key="2">
    <source>
        <dbReference type="ARBA" id="ARBA00004604"/>
    </source>
</evidence>
<dbReference type="GO" id="GO:0004527">
    <property type="term" value="F:exonuclease activity"/>
    <property type="evidence" value="ECO:0007669"/>
    <property type="project" value="UniProtKB-KW"/>
</dbReference>
<comment type="similarity">
    <text evidence="3">Belongs to the RNase PH family.</text>
</comment>
<evidence type="ECO:0000313" key="12">
    <source>
        <dbReference type="EMBL" id="CCA14404.1"/>
    </source>
</evidence>
<dbReference type="GO" id="GO:0071035">
    <property type="term" value="P:nuclear polyadenylation-dependent rRNA catabolic process"/>
    <property type="evidence" value="ECO:0007669"/>
    <property type="project" value="TreeGrafter"/>
</dbReference>
<evidence type="ECO:0000256" key="1">
    <source>
        <dbReference type="ARBA" id="ARBA00004496"/>
    </source>
</evidence>
<keyword evidence="12" id="KW-0269">Exonuclease</keyword>
<keyword evidence="6" id="KW-0271">Exosome</keyword>
<dbReference type="GO" id="GO:0034475">
    <property type="term" value="P:U4 snRNA 3'-end processing"/>
    <property type="evidence" value="ECO:0007669"/>
    <property type="project" value="TreeGrafter"/>
</dbReference>
<evidence type="ECO:0000256" key="9">
    <source>
        <dbReference type="ARBA" id="ARBA00030617"/>
    </source>
</evidence>
<comment type="subcellular location">
    <subcellularLocation>
        <location evidence="1">Cytoplasm</location>
    </subcellularLocation>
    <subcellularLocation>
        <location evidence="2">Nucleus</location>
        <location evidence="2">Nucleolus</location>
    </subcellularLocation>
</comment>
<reference evidence="12" key="1">
    <citation type="journal article" date="2011" name="PLoS Biol.">
        <title>Gene gain and loss during evolution of obligate parasitism in the white rust pathogen of Arabidopsis thaliana.</title>
        <authorList>
            <person name="Kemen E."/>
            <person name="Gardiner A."/>
            <person name="Schultz-Larsen T."/>
            <person name="Kemen A.C."/>
            <person name="Balmuth A.L."/>
            <person name="Robert-Seilaniantz A."/>
            <person name="Bailey K."/>
            <person name="Holub E."/>
            <person name="Studholme D.J."/>
            <person name="Maclean D."/>
            <person name="Jones J.D."/>
        </authorList>
    </citation>
    <scope>NUCLEOTIDE SEQUENCE</scope>
</reference>
<dbReference type="GO" id="GO:0035925">
    <property type="term" value="F:mRNA 3'-UTR AU-rich region binding"/>
    <property type="evidence" value="ECO:0007669"/>
    <property type="project" value="TreeGrafter"/>
</dbReference>
<keyword evidence="5" id="KW-0698">rRNA processing</keyword>
<dbReference type="AlphaFoldDB" id="F0W033"/>
<dbReference type="InterPro" id="IPR001247">
    <property type="entry name" value="ExoRNase_PH_dom1"/>
</dbReference>
<dbReference type="PANTHER" id="PTHR11097">
    <property type="entry name" value="EXOSOME COMPLEX EXONUCLEASE RIBOSOMAL RNA PROCESSING PROTEIN"/>
    <property type="match status" value="1"/>
</dbReference>
<evidence type="ECO:0000256" key="3">
    <source>
        <dbReference type="ARBA" id="ARBA00006678"/>
    </source>
</evidence>
<dbReference type="InterPro" id="IPR020568">
    <property type="entry name" value="Ribosomal_Su5_D2-typ_SF"/>
</dbReference>
<dbReference type="Pfam" id="PF03725">
    <property type="entry name" value="RNase_PH_C"/>
    <property type="match status" value="1"/>
</dbReference>
<dbReference type="SUPFAM" id="SSF54211">
    <property type="entry name" value="Ribosomal protein S5 domain 2-like"/>
    <property type="match status" value="1"/>
</dbReference>
<dbReference type="Pfam" id="PF01138">
    <property type="entry name" value="RNase_PH"/>
    <property type="match status" value="1"/>
</dbReference>
<keyword evidence="12" id="KW-0378">Hydrolase</keyword>
<evidence type="ECO:0000259" key="10">
    <source>
        <dbReference type="Pfam" id="PF01138"/>
    </source>
</evidence>
<sequence>MAPATPANTTAVTYDPSVYRKLFVEEYTTKCLENEIRTDARTFDASRSMHIQTNVINSCYSSSLVKLKNTSVITGIQLAVGTPAIDKQTEGDIVIQIHLTPLCSTRFNVGRACEEANAVSSHISKIIRRARMIDLTQLSIEKGKSAWNVMIDVYCIDYDGNIFEVSLMSIMTALQKLRLPATRVSEVDHKVEIDSDEESRPLIMQRVLCATSFAIVNEHVLIDPTSEEEGLASSTFNIIYTTENELFGVYKPGGTLISPAILKKCLDTAKNRTKKVAKQLLESLSQGDIPHNS</sequence>
<reference evidence="12" key="2">
    <citation type="submission" date="2011-02" db="EMBL/GenBank/DDBJ databases">
        <authorList>
            <person name="MacLean D."/>
        </authorList>
    </citation>
    <scope>NUCLEOTIDE SEQUENCE</scope>
</reference>
<evidence type="ECO:0000256" key="5">
    <source>
        <dbReference type="ARBA" id="ARBA00022552"/>
    </source>
</evidence>
<organism evidence="12">
    <name type="scientific">Albugo laibachii Nc14</name>
    <dbReference type="NCBI Taxonomy" id="890382"/>
    <lineage>
        <taxon>Eukaryota</taxon>
        <taxon>Sar</taxon>
        <taxon>Stramenopiles</taxon>
        <taxon>Oomycota</taxon>
        <taxon>Peronosporomycetes</taxon>
        <taxon>Albuginales</taxon>
        <taxon>Albuginaceae</taxon>
        <taxon>Albugo</taxon>
    </lineage>
</organism>
<dbReference type="GO" id="GO:0071038">
    <property type="term" value="P:TRAMP-dependent tRNA surveillance pathway"/>
    <property type="evidence" value="ECO:0007669"/>
    <property type="project" value="TreeGrafter"/>
</dbReference>
<evidence type="ECO:0000259" key="11">
    <source>
        <dbReference type="Pfam" id="PF03725"/>
    </source>
</evidence>
<dbReference type="GO" id="GO:0000177">
    <property type="term" value="C:cytoplasmic exosome (RNase complex)"/>
    <property type="evidence" value="ECO:0007669"/>
    <property type="project" value="TreeGrafter"/>
</dbReference>
<dbReference type="GO" id="GO:0000467">
    <property type="term" value="P:exonucleolytic trimming to generate mature 3'-end of 5.8S rRNA from tricistronic rRNA transcript (SSU-rRNA, 5.8S rRNA, LSU-rRNA)"/>
    <property type="evidence" value="ECO:0007669"/>
    <property type="project" value="TreeGrafter"/>
</dbReference>
<name>F0W033_9STRA</name>
<dbReference type="GO" id="GO:0005730">
    <property type="term" value="C:nucleolus"/>
    <property type="evidence" value="ECO:0007669"/>
    <property type="project" value="UniProtKB-SubCell"/>
</dbReference>
<keyword evidence="4" id="KW-0963">Cytoplasm</keyword>
<evidence type="ECO:0000256" key="7">
    <source>
        <dbReference type="ARBA" id="ARBA00022884"/>
    </source>
</evidence>
<evidence type="ECO:0000256" key="4">
    <source>
        <dbReference type="ARBA" id="ARBA00022490"/>
    </source>
</evidence>
<keyword evidence="7" id="KW-0694">RNA-binding</keyword>
<dbReference type="InterPro" id="IPR050590">
    <property type="entry name" value="Exosome_comp_Rrp42_subfam"/>
</dbReference>
<dbReference type="InterPro" id="IPR027408">
    <property type="entry name" value="PNPase/RNase_PH_dom_sf"/>
</dbReference>
<dbReference type="InterPro" id="IPR015847">
    <property type="entry name" value="ExoRNase_PH_dom2"/>
</dbReference>
<evidence type="ECO:0000256" key="6">
    <source>
        <dbReference type="ARBA" id="ARBA00022835"/>
    </source>
</evidence>
<dbReference type="HOGENOM" id="CLU_038194_3_1_1"/>
<evidence type="ECO:0000256" key="8">
    <source>
        <dbReference type="ARBA" id="ARBA00023242"/>
    </source>
</evidence>